<sequence length="68" mass="7002">RWTVERIHHERKDLQLGDGGGEPGGQVVVCEGPYGGGEPGGQVVVCEGPYGGGEPGGQVVVCEGPFLR</sequence>
<name>A0A8T2WZF6_POPDE</name>
<keyword evidence="2" id="KW-1185">Reference proteome</keyword>
<dbReference type="AlphaFoldDB" id="A0A8T2WZF6"/>
<reference evidence="1" key="1">
    <citation type="journal article" date="2021" name="J. Hered.">
        <title>Genome Assembly of Salicaceae Populus deltoides (Eastern Cottonwood) I-69 Based on Nanopore Sequencing and Hi-C Technologies.</title>
        <authorList>
            <person name="Bai S."/>
            <person name="Wu H."/>
            <person name="Zhang J."/>
            <person name="Pan Z."/>
            <person name="Zhao W."/>
            <person name="Li Z."/>
            <person name="Tong C."/>
        </authorList>
    </citation>
    <scope>NUCLEOTIDE SEQUENCE</scope>
    <source>
        <tissue evidence="1">Leaf</tissue>
    </source>
</reference>
<evidence type="ECO:0000313" key="1">
    <source>
        <dbReference type="EMBL" id="KAH8485854.1"/>
    </source>
</evidence>
<comment type="caution">
    <text evidence="1">The sequence shown here is derived from an EMBL/GenBank/DDBJ whole genome shotgun (WGS) entry which is preliminary data.</text>
</comment>
<gene>
    <name evidence="1" type="ORF">H0E87_027336</name>
</gene>
<protein>
    <submittedName>
        <fullName evidence="1">Uncharacterized protein</fullName>
    </submittedName>
</protein>
<evidence type="ECO:0000313" key="2">
    <source>
        <dbReference type="Proteomes" id="UP000807159"/>
    </source>
</evidence>
<dbReference type="EMBL" id="JACEGQ020000016">
    <property type="protein sequence ID" value="KAH8485854.1"/>
    <property type="molecule type" value="Genomic_DNA"/>
</dbReference>
<organism evidence="1 2">
    <name type="scientific">Populus deltoides</name>
    <name type="common">Eastern poplar</name>
    <name type="synonym">Eastern cottonwood</name>
    <dbReference type="NCBI Taxonomy" id="3696"/>
    <lineage>
        <taxon>Eukaryota</taxon>
        <taxon>Viridiplantae</taxon>
        <taxon>Streptophyta</taxon>
        <taxon>Embryophyta</taxon>
        <taxon>Tracheophyta</taxon>
        <taxon>Spermatophyta</taxon>
        <taxon>Magnoliopsida</taxon>
        <taxon>eudicotyledons</taxon>
        <taxon>Gunneridae</taxon>
        <taxon>Pentapetalae</taxon>
        <taxon>rosids</taxon>
        <taxon>fabids</taxon>
        <taxon>Malpighiales</taxon>
        <taxon>Salicaceae</taxon>
        <taxon>Saliceae</taxon>
        <taxon>Populus</taxon>
    </lineage>
</organism>
<feature type="non-terminal residue" evidence="1">
    <location>
        <position position="1"/>
    </location>
</feature>
<accession>A0A8T2WZF6</accession>
<proteinExistence type="predicted"/>
<dbReference type="Proteomes" id="UP000807159">
    <property type="component" value="Chromosome 16"/>
</dbReference>